<organism evidence="1 2">
    <name type="scientific">Punica granatum</name>
    <name type="common">Pomegranate</name>
    <dbReference type="NCBI Taxonomy" id="22663"/>
    <lineage>
        <taxon>Eukaryota</taxon>
        <taxon>Viridiplantae</taxon>
        <taxon>Streptophyta</taxon>
        <taxon>Embryophyta</taxon>
        <taxon>Tracheophyta</taxon>
        <taxon>Spermatophyta</taxon>
        <taxon>Magnoliopsida</taxon>
        <taxon>eudicotyledons</taxon>
        <taxon>Gunneridae</taxon>
        <taxon>Pentapetalae</taxon>
        <taxon>rosids</taxon>
        <taxon>malvids</taxon>
        <taxon>Myrtales</taxon>
        <taxon>Lythraceae</taxon>
        <taxon>Punica</taxon>
    </lineage>
</organism>
<name>A0A6P8BSH7_PUNGR</name>
<proteinExistence type="predicted"/>
<gene>
    <name evidence="2" type="primary">LOC116188214</name>
</gene>
<reference evidence="1" key="1">
    <citation type="journal article" date="2020" name="Plant Biotechnol. J.">
        <title>The pomegranate (Punica granatum L.) draft genome dissects genetic divergence between soft- and hard-seeded cultivars.</title>
        <authorList>
            <person name="Luo X."/>
            <person name="Li H."/>
            <person name="Wu Z."/>
            <person name="Yao W."/>
            <person name="Zhao P."/>
            <person name="Cao D."/>
            <person name="Yu H."/>
            <person name="Li K."/>
            <person name="Poudel K."/>
            <person name="Zhao D."/>
            <person name="Zhang F."/>
            <person name="Xia X."/>
            <person name="Chen L."/>
            <person name="Wang Q."/>
            <person name="Jing D."/>
            <person name="Cao S."/>
        </authorList>
    </citation>
    <scope>NUCLEOTIDE SEQUENCE [LARGE SCALE GENOMIC DNA]</scope>
    <source>
        <strain evidence="1">cv. Tunisia</strain>
    </source>
</reference>
<protein>
    <submittedName>
        <fullName evidence="2">Keratin, type I cytoskeletal 10-like</fullName>
    </submittedName>
</protein>
<reference evidence="2" key="2">
    <citation type="submission" date="2025-08" db="UniProtKB">
        <authorList>
            <consortium name="RefSeq"/>
        </authorList>
    </citation>
    <scope>IDENTIFICATION</scope>
    <source>
        <tissue evidence="2">Leaf</tissue>
    </source>
</reference>
<evidence type="ECO:0000313" key="2">
    <source>
        <dbReference type="RefSeq" id="XP_031373319.1"/>
    </source>
</evidence>
<dbReference type="RefSeq" id="XP_031373319.1">
    <property type="nucleotide sequence ID" value="XM_031517459.1"/>
</dbReference>
<sequence length="134" mass="13733">MVDLRTVLCFCSRKKKHNQARPVIALINPARALKSHPKHFNASLEQGENGSGDRVGAARDGGVVVLAAAAIVAGQGGGFSDAGFEGGREGEAGEGGEGGAGGCGAGLRRACWLIHSLPQHIGSFGQQWCSTEIP</sequence>
<dbReference type="AlphaFoldDB" id="A0A6P8BSH7"/>
<dbReference type="GeneID" id="116188214"/>
<keyword evidence="1" id="KW-1185">Reference proteome</keyword>
<evidence type="ECO:0000313" key="1">
    <source>
        <dbReference type="Proteomes" id="UP000515151"/>
    </source>
</evidence>
<dbReference type="Proteomes" id="UP000515151">
    <property type="component" value="Chromosome 1"/>
</dbReference>
<accession>A0A6P8BSH7</accession>